<dbReference type="InterPro" id="IPR001128">
    <property type="entry name" value="Cyt_P450"/>
</dbReference>
<dbReference type="PRINTS" id="PR00463">
    <property type="entry name" value="EP450I"/>
</dbReference>
<keyword evidence="2 7" id="KW-0349">Heme</keyword>
<dbReference type="GO" id="GO:0005506">
    <property type="term" value="F:iron ion binding"/>
    <property type="evidence" value="ECO:0007669"/>
    <property type="project" value="InterPro"/>
</dbReference>
<dbReference type="PRINTS" id="PR00385">
    <property type="entry name" value="P450"/>
</dbReference>
<protein>
    <submittedName>
        <fullName evidence="8">Cytochrome p450</fullName>
    </submittedName>
</protein>
<evidence type="ECO:0000256" key="2">
    <source>
        <dbReference type="ARBA" id="ARBA00022617"/>
    </source>
</evidence>
<keyword evidence="3 7" id="KW-0479">Metal-binding</keyword>
<evidence type="ECO:0000256" key="6">
    <source>
        <dbReference type="ARBA" id="ARBA00023033"/>
    </source>
</evidence>
<dbReference type="OrthoDB" id="2789670at2759"/>
<dbReference type="Pfam" id="PF00067">
    <property type="entry name" value="p450"/>
    <property type="match status" value="1"/>
</dbReference>
<keyword evidence="9" id="KW-1185">Reference proteome</keyword>
<dbReference type="GO" id="GO:0016705">
    <property type="term" value="F:oxidoreductase activity, acting on paired donors, with incorporation or reduction of molecular oxygen"/>
    <property type="evidence" value="ECO:0007669"/>
    <property type="project" value="InterPro"/>
</dbReference>
<organism evidence="8 9">
    <name type="scientific">Stylonychia lemnae</name>
    <name type="common">Ciliate</name>
    <dbReference type="NCBI Taxonomy" id="5949"/>
    <lineage>
        <taxon>Eukaryota</taxon>
        <taxon>Sar</taxon>
        <taxon>Alveolata</taxon>
        <taxon>Ciliophora</taxon>
        <taxon>Intramacronucleata</taxon>
        <taxon>Spirotrichea</taxon>
        <taxon>Stichotrichia</taxon>
        <taxon>Sporadotrichida</taxon>
        <taxon>Oxytrichidae</taxon>
        <taxon>Stylonychinae</taxon>
        <taxon>Stylonychia</taxon>
    </lineage>
</organism>
<reference evidence="8 9" key="1">
    <citation type="submission" date="2014-06" db="EMBL/GenBank/DDBJ databases">
        <authorList>
            <person name="Swart Estienne"/>
        </authorList>
    </citation>
    <scope>NUCLEOTIDE SEQUENCE [LARGE SCALE GENOMIC DNA]</scope>
    <source>
        <strain evidence="8 9">130c</strain>
    </source>
</reference>
<name>A0A078AJK1_STYLE</name>
<comment type="cofactor">
    <cofactor evidence="7">
        <name>heme</name>
        <dbReference type="ChEBI" id="CHEBI:30413"/>
    </cofactor>
</comment>
<dbReference type="AlphaFoldDB" id="A0A078AJK1"/>
<dbReference type="InterPro" id="IPR036396">
    <property type="entry name" value="Cyt_P450_sf"/>
</dbReference>
<dbReference type="Gene3D" id="1.10.630.10">
    <property type="entry name" value="Cytochrome P450"/>
    <property type="match status" value="1"/>
</dbReference>
<dbReference type="EMBL" id="CCKQ01009486">
    <property type="protein sequence ID" value="CDW80978.1"/>
    <property type="molecule type" value="Genomic_DNA"/>
</dbReference>
<comment type="similarity">
    <text evidence="1">Belongs to the cytochrome P450 family.</text>
</comment>
<evidence type="ECO:0000256" key="3">
    <source>
        <dbReference type="ARBA" id="ARBA00022723"/>
    </source>
</evidence>
<keyword evidence="4" id="KW-0560">Oxidoreductase</keyword>
<keyword evidence="6" id="KW-0503">Monooxygenase</keyword>
<gene>
    <name evidence="8" type="primary">Contig4154.g4437</name>
    <name evidence="8" type="ORF">STYLEM_9984</name>
</gene>
<dbReference type="InterPro" id="IPR002401">
    <property type="entry name" value="Cyt_P450_E_grp-I"/>
</dbReference>
<accession>A0A078AJK1</accession>
<dbReference type="PANTHER" id="PTHR24291:SF50">
    <property type="entry name" value="BIFUNCTIONAL ALBAFLAVENONE MONOOXYGENASE_TERPENE SYNTHASE"/>
    <property type="match status" value="1"/>
</dbReference>
<dbReference type="InterPro" id="IPR050196">
    <property type="entry name" value="Cytochrome_P450_Monoox"/>
</dbReference>
<dbReference type="GO" id="GO:0020037">
    <property type="term" value="F:heme binding"/>
    <property type="evidence" value="ECO:0007669"/>
    <property type="project" value="InterPro"/>
</dbReference>
<proteinExistence type="inferred from homology"/>
<sequence>MILSYLFYAFLIYVLWEKILKPYYYYWYYTSQGIRAICVPKPLIFNMLILKKVLKNLHEYSEQLLYEYYLSQFKNEQIPSIFIDFRSAAGQLVVSDPDILQELFVTKGKYVDKLHRSKKVFYDLTGESVLFDQTTEAQATKRKHLSTAFYKDKMTFNLRIIIRKTYGWIENLKIDIKKGNNERELNSMINQHILDCILMSVFGETSLKQTMPFLVDDKIVETSLGIATARLFLALTRKSITPLRILVQLFDSHYIGKSEKALQKNLQTFREFLQRLINEKKEKMQDPSFEGADFLTMLLTDDLFSKDESLIKDELATILIASILTTTALITNTLYYYEFLPEVKQKLRKEISMIMSPDRSNPVPFENLKLSPELWVEKLDYDQLQEDWKYLYLVIQESLRIEPPARSSTPMQLNQTMEIGGYTVDKNTSIAVHFYLLHRNPQEWQQPSKFIPERFDPESPYYLTPDGKKRKPNSFSPFLGGRRICLGKTFAENIAKCVIPIIISELDIKFKNDYHYERKPPKNFATEINVPIILSAIQKN</sequence>
<evidence type="ECO:0000256" key="4">
    <source>
        <dbReference type="ARBA" id="ARBA00023002"/>
    </source>
</evidence>
<evidence type="ECO:0000256" key="1">
    <source>
        <dbReference type="ARBA" id="ARBA00010617"/>
    </source>
</evidence>
<dbReference type="PANTHER" id="PTHR24291">
    <property type="entry name" value="CYTOCHROME P450 FAMILY 4"/>
    <property type="match status" value="1"/>
</dbReference>
<evidence type="ECO:0000313" key="8">
    <source>
        <dbReference type="EMBL" id="CDW80978.1"/>
    </source>
</evidence>
<keyword evidence="5 7" id="KW-0408">Iron</keyword>
<evidence type="ECO:0000313" key="9">
    <source>
        <dbReference type="Proteomes" id="UP000039865"/>
    </source>
</evidence>
<dbReference type="SUPFAM" id="SSF48264">
    <property type="entry name" value="Cytochrome P450"/>
    <property type="match status" value="1"/>
</dbReference>
<dbReference type="Proteomes" id="UP000039865">
    <property type="component" value="Unassembled WGS sequence"/>
</dbReference>
<dbReference type="GO" id="GO:0004497">
    <property type="term" value="F:monooxygenase activity"/>
    <property type="evidence" value="ECO:0007669"/>
    <property type="project" value="UniProtKB-KW"/>
</dbReference>
<feature type="binding site" description="axial binding residue" evidence="7">
    <location>
        <position position="485"/>
    </location>
    <ligand>
        <name>heme</name>
        <dbReference type="ChEBI" id="CHEBI:30413"/>
    </ligand>
    <ligandPart>
        <name>Fe</name>
        <dbReference type="ChEBI" id="CHEBI:18248"/>
    </ligandPart>
</feature>
<evidence type="ECO:0000256" key="7">
    <source>
        <dbReference type="PIRSR" id="PIRSR602401-1"/>
    </source>
</evidence>
<evidence type="ECO:0000256" key="5">
    <source>
        <dbReference type="ARBA" id="ARBA00023004"/>
    </source>
</evidence>
<dbReference type="InParanoid" id="A0A078AJK1"/>